<dbReference type="Pfam" id="PF13083">
    <property type="entry name" value="KH_KhpA-B"/>
    <property type="match status" value="1"/>
</dbReference>
<keyword evidence="5 6" id="KW-0961">Cell wall biogenesis/degradation</keyword>
<evidence type="ECO:0000313" key="10">
    <source>
        <dbReference type="Proteomes" id="UP000182635"/>
    </source>
</evidence>
<dbReference type="GO" id="GO:0003723">
    <property type="term" value="F:RNA binding"/>
    <property type="evidence" value="ECO:0007669"/>
    <property type="project" value="UniProtKB-UniRule"/>
</dbReference>
<comment type="domain">
    <text evidence="6">Has an N-terminal Jag-N domain and 2 RNA-binding domains (KH and R3H).</text>
</comment>
<accession>A0A1I2SJ40</accession>
<keyword evidence="1 6" id="KW-0963">Cytoplasm</keyword>
<evidence type="ECO:0000256" key="3">
    <source>
        <dbReference type="ARBA" id="ARBA00022960"/>
    </source>
</evidence>
<comment type="subunit">
    <text evidence="6">Forms a complex with KhpA.</text>
</comment>
<dbReference type="Gene3D" id="3.30.1370.50">
    <property type="entry name" value="R3H-like domain"/>
    <property type="match status" value="1"/>
</dbReference>
<organism evidence="9 10">
    <name type="scientific">Ligilactobacillus ruminis DSM 20403 = NBRC 102161</name>
    <dbReference type="NCBI Taxonomy" id="1423798"/>
    <lineage>
        <taxon>Bacteria</taxon>
        <taxon>Bacillati</taxon>
        <taxon>Bacillota</taxon>
        <taxon>Bacilli</taxon>
        <taxon>Lactobacillales</taxon>
        <taxon>Lactobacillaceae</taxon>
        <taxon>Ligilactobacillus</taxon>
    </lineage>
</organism>
<dbReference type="GO" id="GO:0008360">
    <property type="term" value="P:regulation of cell shape"/>
    <property type="evidence" value="ECO:0007669"/>
    <property type="project" value="UniProtKB-KW"/>
</dbReference>
<keyword evidence="4 6" id="KW-0143">Chaperone</keyword>
<protein>
    <recommendedName>
        <fullName evidence="6">RNA-binding protein KhpB</fullName>
    </recommendedName>
    <alternativeName>
        <fullName evidence="6">RNA-binding protein EloR</fullName>
    </alternativeName>
</protein>
<dbReference type="CDD" id="cd02414">
    <property type="entry name" value="KH-II_Jag"/>
    <property type="match status" value="1"/>
</dbReference>
<evidence type="ECO:0000313" key="9">
    <source>
        <dbReference type="EMBL" id="SFG52740.1"/>
    </source>
</evidence>
<dbReference type="AlphaFoldDB" id="A0A1I2SJ40"/>
<comment type="subcellular location">
    <subcellularLocation>
        <location evidence="6">Cytoplasm</location>
    </subcellularLocation>
</comment>
<dbReference type="NCBIfam" id="NF041568">
    <property type="entry name" value="Jag_EloR"/>
    <property type="match status" value="1"/>
</dbReference>
<evidence type="ECO:0000256" key="6">
    <source>
        <dbReference type="HAMAP-Rule" id="MF_00867"/>
    </source>
</evidence>
<comment type="similarity">
    <text evidence="6">Belongs to the KhpB RNA-binding protein family.</text>
</comment>
<dbReference type="Gene3D" id="3.30.30.80">
    <property type="entry name" value="probable RNA-binding protein from clostridium symbiosum atcc 14940"/>
    <property type="match status" value="1"/>
</dbReference>
<evidence type="ECO:0000256" key="2">
    <source>
        <dbReference type="ARBA" id="ARBA00022884"/>
    </source>
</evidence>
<dbReference type="SMART" id="SM00393">
    <property type="entry name" value="R3H"/>
    <property type="match status" value="1"/>
</dbReference>
<dbReference type="Proteomes" id="UP000182635">
    <property type="component" value="Unassembled WGS sequence"/>
</dbReference>
<keyword evidence="2 6" id="KW-0694">RNA-binding</keyword>
<dbReference type="GO" id="GO:0005737">
    <property type="term" value="C:cytoplasm"/>
    <property type="evidence" value="ECO:0007669"/>
    <property type="project" value="UniProtKB-SubCell"/>
</dbReference>
<dbReference type="PANTHER" id="PTHR35800:SF1">
    <property type="entry name" value="RNA-BINDING PROTEIN KHPB"/>
    <property type="match status" value="1"/>
</dbReference>
<feature type="region of interest" description="Disordered" evidence="7">
    <location>
        <begin position="52"/>
        <end position="80"/>
    </location>
</feature>
<dbReference type="OrthoDB" id="9794483at2"/>
<evidence type="ECO:0000256" key="1">
    <source>
        <dbReference type="ARBA" id="ARBA00022490"/>
    </source>
</evidence>
<dbReference type="InterPro" id="IPR032782">
    <property type="entry name" value="KhpB_N"/>
</dbReference>
<dbReference type="Gene3D" id="3.30.300.20">
    <property type="match status" value="1"/>
</dbReference>
<feature type="compositionally biased region" description="Basic and acidic residues" evidence="7">
    <location>
        <begin position="52"/>
        <end position="65"/>
    </location>
</feature>
<dbReference type="SMART" id="SM01245">
    <property type="entry name" value="Jag_N"/>
    <property type="match status" value="1"/>
</dbReference>
<dbReference type="InterPro" id="IPR038247">
    <property type="entry name" value="Jag_N_dom_sf"/>
</dbReference>
<dbReference type="Pfam" id="PF14804">
    <property type="entry name" value="Jag_N"/>
    <property type="match status" value="1"/>
</dbReference>
<dbReference type="InterPro" id="IPR001374">
    <property type="entry name" value="R3H_dom"/>
</dbReference>
<dbReference type="InterPro" id="IPR038008">
    <property type="entry name" value="Jag_KH"/>
</dbReference>
<gene>
    <name evidence="6" type="primary">khpB</name>
    <name evidence="6" type="synonym">eloR</name>
    <name evidence="9" type="ORF">SAMN02910432_01713</name>
</gene>
<evidence type="ECO:0000256" key="5">
    <source>
        <dbReference type="ARBA" id="ARBA00023316"/>
    </source>
</evidence>
<sequence>MKFSAQTAEQAIEKGLKELGKTREEVEIVIVSEGKKGFLGIFGGKPAEVEITPKETERVEEKAETVAEPEPSDEKKEAESEQEVEQALREVGSYLAEVTKEMGVETKIEVTVERRDVFYNFSANQEGLLIGKHGKTLNSLQLLAQNYFDKLSFKRLNIILDVADYRERRTETLKYLAKKVAYDAISQRRRMQLDPMPAYERKVIHSALADNSKVKTYSRGAEPRRYVVIEPARSRR</sequence>
<dbReference type="InterPro" id="IPR015946">
    <property type="entry name" value="KH_dom-like_a/b"/>
</dbReference>
<comment type="function">
    <text evidence="6">A probable RNA chaperone. Forms a complex with KhpA which binds to cellular RNA and controls its expression. Plays a role in peptidoglycan (PG) homeostasis and cell length regulation.</text>
</comment>
<keyword evidence="3 6" id="KW-0133">Cell shape</keyword>
<dbReference type="EMBL" id="FOPI01000031">
    <property type="protein sequence ID" value="SFG52740.1"/>
    <property type="molecule type" value="Genomic_DNA"/>
</dbReference>
<proteinExistence type="inferred from homology"/>
<dbReference type="InterPro" id="IPR036867">
    <property type="entry name" value="R3H_dom_sf"/>
</dbReference>
<dbReference type="RefSeq" id="WP_014074289.1">
    <property type="nucleotide sequence ID" value="NZ_AYYL01000053.1"/>
</dbReference>
<dbReference type="PANTHER" id="PTHR35800">
    <property type="entry name" value="PROTEIN JAG"/>
    <property type="match status" value="1"/>
</dbReference>
<feature type="domain" description="R3H" evidence="8">
    <location>
        <begin position="167"/>
        <end position="233"/>
    </location>
</feature>
<evidence type="ECO:0000256" key="7">
    <source>
        <dbReference type="SAM" id="MobiDB-lite"/>
    </source>
</evidence>
<dbReference type="InterPro" id="IPR034079">
    <property type="entry name" value="R3H_KhpB"/>
</dbReference>
<dbReference type="Pfam" id="PF01424">
    <property type="entry name" value="R3H"/>
    <property type="match status" value="1"/>
</dbReference>
<dbReference type="PROSITE" id="PS51061">
    <property type="entry name" value="R3H"/>
    <property type="match status" value="1"/>
</dbReference>
<evidence type="ECO:0000256" key="4">
    <source>
        <dbReference type="ARBA" id="ARBA00023186"/>
    </source>
</evidence>
<reference evidence="10" key="1">
    <citation type="submission" date="2016-10" db="EMBL/GenBank/DDBJ databases">
        <authorList>
            <person name="Varghese N."/>
            <person name="Submissions S."/>
        </authorList>
    </citation>
    <scope>NUCLEOTIDE SEQUENCE [LARGE SCALE GENOMIC DNA]</scope>
    <source>
        <strain evidence="10">DSM 20403</strain>
    </source>
</reference>
<dbReference type="HAMAP" id="MF_00867">
    <property type="entry name" value="KhpB"/>
    <property type="match status" value="1"/>
</dbReference>
<dbReference type="InterPro" id="IPR039247">
    <property type="entry name" value="KhpB"/>
</dbReference>
<dbReference type="SUPFAM" id="SSF82708">
    <property type="entry name" value="R3H domain"/>
    <property type="match status" value="1"/>
</dbReference>
<evidence type="ECO:0000259" key="8">
    <source>
        <dbReference type="PROSITE" id="PS51061"/>
    </source>
</evidence>
<dbReference type="GO" id="GO:0071555">
    <property type="term" value="P:cell wall organization"/>
    <property type="evidence" value="ECO:0007669"/>
    <property type="project" value="UniProtKB-KW"/>
</dbReference>
<name>A0A1I2SJ40_9LACO</name>
<dbReference type="GeneID" id="29801512"/>
<dbReference type="CDD" id="cd02644">
    <property type="entry name" value="R3H_jag"/>
    <property type="match status" value="1"/>
</dbReference>
<comment type="caution">
    <text evidence="6">Lacks conserved residue(s) required for the propagation of feature annotation.</text>
</comment>
<dbReference type="GO" id="GO:0009252">
    <property type="term" value="P:peptidoglycan biosynthetic process"/>
    <property type="evidence" value="ECO:0007669"/>
    <property type="project" value="UniProtKB-UniRule"/>
</dbReference>